<dbReference type="InterPro" id="IPR003115">
    <property type="entry name" value="ParB_N"/>
</dbReference>
<organism evidence="3 4">
    <name type="scientific">Hydrogenophaga atypica</name>
    <dbReference type="NCBI Taxonomy" id="249409"/>
    <lineage>
        <taxon>Bacteria</taxon>
        <taxon>Pseudomonadati</taxon>
        <taxon>Pseudomonadota</taxon>
        <taxon>Betaproteobacteria</taxon>
        <taxon>Burkholderiales</taxon>
        <taxon>Comamonadaceae</taxon>
        <taxon>Hydrogenophaga</taxon>
    </lineage>
</organism>
<dbReference type="EMBL" id="JBHTCA010000029">
    <property type="protein sequence ID" value="MFC7411347.1"/>
    <property type="molecule type" value="Genomic_DNA"/>
</dbReference>
<evidence type="ECO:0000256" key="1">
    <source>
        <dbReference type="ARBA" id="ARBA00006295"/>
    </source>
</evidence>
<evidence type="ECO:0000259" key="2">
    <source>
        <dbReference type="SMART" id="SM00470"/>
    </source>
</evidence>
<dbReference type="Pfam" id="PF02195">
    <property type="entry name" value="ParB_N"/>
    <property type="match status" value="1"/>
</dbReference>
<evidence type="ECO:0000313" key="4">
    <source>
        <dbReference type="Proteomes" id="UP001596501"/>
    </source>
</evidence>
<dbReference type="SUPFAM" id="SSF110849">
    <property type="entry name" value="ParB/Sulfiredoxin"/>
    <property type="match status" value="1"/>
</dbReference>
<proteinExistence type="inferred from homology"/>
<dbReference type="PANTHER" id="PTHR33375:SF1">
    <property type="entry name" value="CHROMOSOME-PARTITIONING PROTEIN PARB-RELATED"/>
    <property type="match status" value="1"/>
</dbReference>
<comment type="similarity">
    <text evidence="1">Belongs to the ParB family.</text>
</comment>
<sequence length="347" mass="38389">MSKKLSVRDRALLAVKTQPESFAPIDVATMQNTDRNVTLVRAKTGPGAMLTHLAKESEVQKENQALKDELKVWSDSLPVKRLDAAVVKPSRWANRLEGSFESEEFEQLKREIESAGGNVQPIKVRPIAASDPQEYEIVYGHRRHRACLALGLPVAAQIEPLTERALFIEMERENRQRADLRPYEQGLMYRRALDAGLFSSLRMLANDIGEDPGKVSKALALARLPDEVVRAFPSPLDLQFRWSKPLSDACEKDPQLLLKRAQSIQAGGKTLPAAKVLEVLLGGSEEGVERFNTPPKSVDVRANGKRVATVKLDASGHASVAFELHVVKSKDLKKLAEMVQAFVSATE</sequence>
<gene>
    <name evidence="3" type="ORF">ACFQPB_21010</name>
</gene>
<evidence type="ECO:0000313" key="3">
    <source>
        <dbReference type="EMBL" id="MFC7411347.1"/>
    </source>
</evidence>
<protein>
    <submittedName>
        <fullName evidence="3">ParB/RepB/Spo0J family partition protein</fullName>
    </submittedName>
</protein>
<dbReference type="SMART" id="SM00470">
    <property type="entry name" value="ParB"/>
    <property type="match status" value="1"/>
</dbReference>
<dbReference type="RefSeq" id="WP_382227647.1">
    <property type="nucleotide sequence ID" value="NZ_JBHTCA010000029.1"/>
</dbReference>
<dbReference type="InterPro" id="IPR004437">
    <property type="entry name" value="ParB/RepB/Spo0J"/>
</dbReference>
<dbReference type="InterPro" id="IPR036086">
    <property type="entry name" value="ParB/Sulfiredoxin_sf"/>
</dbReference>
<dbReference type="PANTHER" id="PTHR33375">
    <property type="entry name" value="CHROMOSOME-PARTITIONING PROTEIN PARB-RELATED"/>
    <property type="match status" value="1"/>
</dbReference>
<feature type="domain" description="ParB-like N-terminal" evidence="2">
    <location>
        <begin position="80"/>
        <end position="175"/>
    </location>
</feature>
<dbReference type="InterPro" id="IPR037972">
    <property type="entry name" value="RepB_N"/>
</dbReference>
<dbReference type="Proteomes" id="UP001596501">
    <property type="component" value="Unassembled WGS sequence"/>
</dbReference>
<dbReference type="NCBIfam" id="TIGR00180">
    <property type="entry name" value="parB_part"/>
    <property type="match status" value="1"/>
</dbReference>
<comment type="caution">
    <text evidence="3">The sequence shown here is derived from an EMBL/GenBank/DDBJ whole genome shotgun (WGS) entry which is preliminary data.</text>
</comment>
<accession>A0ABW2QRL5</accession>
<reference evidence="4" key="1">
    <citation type="journal article" date="2019" name="Int. J. Syst. Evol. Microbiol.">
        <title>The Global Catalogue of Microorganisms (GCM) 10K type strain sequencing project: providing services to taxonomists for standard genome sequencing and annotation.</title>
        <authorList>
            <consortium name="The Broad Institute Genomics Platform"/>
            <consortium name="The Broad Institute Genome Sequencing Center for Infectious Disease"/>
            <person name="Wu L."/>
            <person name="Ma J."/>
        </authorList>
    </citation>
    <scope>NUCLEOTIDE SEQUENCE [LARGE SCALE GENOMIC DNA]</scope>
    <source>
        <strain evidence="4">CGMCC 1.12371</strain>
    </source>
</reference>
<name>A0ABW2QRL5_9BURK</name>
<dbReference type="SUPFAM" id="SSF109709">
    <property type="entry name" value="KorB DNA-binding domain-like"/>
    <property type="match status" value="1"/>
</dbReference>
<dbReference type="Gene3D" id="3.90.1530.10">
    <property type="entry name" value="Conserved hypothetical protein from pyrococcus furiosus pfu- 392566-001, ParB domain"/>
    <property type="match status" value="1"/>
</dbReference>
<dbReference type="Gene3D" id="1.10.10.2830">
    <property type="match status" value="1"/>
</dbReference>
<keyword evidence="4" id="KW-1185">Reference proteome</keyword>
<dbReference type="CDD" id="cd16405">
    <property type="entry name" value="RepB_like_N"/>
    <property type="match status" value="1"/>
</dbReference>
<dbReference type="InterPro" id="IPR050336">
    <property type="entry name" value="Chromosome_partition/occlusion"/>
</dbReference>